<evidence type="ECO:0000313" key="2">
    <source>
        <dbReference type="Proteomes" id="UP001629156"/>
    </source>
</evidence>
<comment type="caution">
    <text evidence="1">The sequence shown here is derived from an EMBL/GenBank/DDBJ whole genome shotgun (WGS) entry which is preliminary data.</text>
</comment>
<name>A0ABW8YVQ9_9FLAO</name>
<proteinExistence type="predicted"/>
<reference evidence="1 2" key="1">
    <citation type="submission" date="2024-06" db="EMBL/GenBank/DDBJ databases">
        <authorList>
            <person name="Kaempfer P."/>
            <person name="Viver T."/>
        </authorList>
    </citation>
    <scope>NUCLEOTIDE SEQUENCE [LARGE SCALE GENOMIC DNA]</scope>
    <source>
        <strain evidence="1 2">ST-119</strain>
    </source>
</reference>
<gene>
    <name evidence="1" type="ORF">ABS766_03310</name>
</gene>
<dbReference type="EMBL" id="JBELPZ010000002">
    <property type="protein sequence ID" value="MFL9843442.1"/>
    <property type="molecule type" value="Genomic_DNA"/>
</dbReference>
<keyword evidence="2" id="KW-1185">Reference proteome</keyword>
<sequence length="73" mass="8123">MEIVGVTIQLKKSPIDPNPPSSGATLIINSSYAVELIRPKIHRPNIPKNSNNNNGEVLFLWEYLTNLIKALNL</sequence>
<protein>
    <submittedName>
        <fullName evidence="1">Uncharacterized protein</fullName>
    </submittedName>
</protein>
<evidence type="ECO:0000313" key="1">
    <source>
        <dbReference type="EMBL" id="MFL9843442.1"/>
    </source>
</evidence>
<dbReference type="RefSeq" id="WP_408083692.1">
    <property type="nucleotide sequence ID" value="NZ_JBELPZ010000002.1"/>
</dbReference>
<organism evidence="1 2">
    <name type="scientific">Flavobacterium rhizosphaerae</name>
    <dbReference type="NCBI Taxonomy" id="3163298"/>
    <lineage>
        <taxon>Bacteria</taxon>
        <taxon>Pseudomonadati</taxon>
        <taxon>Bacteroidota</taxon>
        <taxon>Flavobacteriia</taxon>
        <taxon>Flavobacteriales</taxon>
        <taxon>Flavobacteriaceae</taxon>
        <taxon>Flavobacterium</taxon>
    </lineage>
</organism>
<dbReference type="Proteomes" id="UP001629156">
    <property type="component" value="Unassembled WGS sequence"/>
</dbReference>
<accession>A0ABW8YVQ9</accession>